<dbReference type="PANTHER" id="PTHR44845:SF1">
    <property type="entry name" value="L-2-AMINOADIPATE REDUCTASE"/>
    <property type="match status" value="1"/>
</dbReference>
<dbReference type="STRING" id="1367422.A0A178ZBH5"/>
<dbReference type="Gene3D" id="3.40.50.720">
    <property type="entry name" value="NAD(P)-binding Rossmann-like Domain"/>
    <property type="match status" value="1"/>
</dbReference>
<dbReference type="InterPro" id="IPR036291">
    <property type="entry name" value="NAD(P)-bd_dom_sf"/>
</dbReference>
<evidence type="ECO:0000313" key="4">
    <source>
        <dbReference type="EMBL" id="OAP57137.1"/>
    </source>
</evidence>
<dbReference type="InterPro" id="IPR006162">
    <property type="entry name" value="Ppantetheine_attach_site"/>
</dbReference>
<dbReference type="RefSeq" id="XP_018690504.1">
    <property type="nucleotide sequence ID" value="XM_018839383.1"/>
</dbReference>
<proteinExistence type="predicted"/>
<feature type="domain" description="Carrier" evidence="3">
    <location>
        <begin position="594"/>
        <end position="673"/>
    </location>
</feature>
<dbReference type="GeneID" id="30012042"/>
<dbReference type="Pfam" id="PF00550">
    <property type="entry name" value="PP-binding"/>
    <property type="match status" value="1"/>
</dbReference>
<dbReference type="OrthoDB" id="10253869at2759"/>
<accession>A0A178ZBH5</accession>
<name>A0A178ZBH5_9EURO</name>
<dbReference type="InterPro" id="IPR009081">
    <property type="entry name" value="PP-bd_ACP"/>
</dbReference>
<dbReference type="PROSITE" id="PS00012">
    <property type="entry name" value="PHOSPHOPANTETHEINE"/>
    <property type="match status" value="1"/>
</dbReference>
<dbReference type="InterPro" id="IPR020806">
    <property type="entry name" value="PKS_PP-bd"/>
</dbReference>
<reference evidence="4 5" key="1">
    <citation type="submission" date="2016-04" db="EMBL/GenBank/DDBJ databases">
        <title>Draft genome of Fonsecaea erecta CBS 125763.</title>
        <authorList>
            <person name="Weiss V.A."/>
            <person name="Vicente V.A."/>
            <person name="Raittz R.T."/>
            <person name="Moreno L.F."/>
            <person name="De Souza E.M."/>
            <person name="Pedrosa F.O."/>
            <person name="Steffens M.B."/>
            <person name="Faoro H."/>
            <person name="Tadra-Sfeir M.Z."/>
            <person name="Najafzadeh M.J."/>
            <person name="Felipe M.S."/>
            <person name="Teixeira M."/>
            <person name="Sun J."/>
            <person name="Xi L."/>
            <person name="Gomes R."/>
            <person name="De Azevedo C.M."/>
            <person name="Salgado C.G."/>
            <person name="Da Silva M.B."/>
            <person name="Nascimento M.F."/>
            <person name="Queiroz-Telles F."/>
            <person name="Attili D.S."/>
            <person name="Gorbushina A."/>
        </authorList>
    </citation>
    <scope>NUCLEOTIDE SEQUENCE [LARGE SCALE GENOMIC DNA]</scope>
    <source>
        <strain evidence="4 5">CBS 125763</strain>
    </source>
</reference>
<sequence>MADKVSEVEGPSLHVPIPILHDLVVSSVAQHGDKLAIVCKHQPADLFPAVNQYGRSRIQLAELGHLQWTHTQLQYGADLLAHALWKEGLRPGSPIAVLLSGRVEFHMLLRAAVKMKCPFTPLNLRAPQNTKEIRHMLTLSGAKAVIVEDESIANRLEETVPELMRDMQVKAIAGPKSMIDSYLSLNELVSSAAEDESFSDTNRDLDALDRHLDDTVFIWFTSGTTALPKAAPHTNKSLTCNIRSWGEAFKLDWTRRWLQILPMNSIVGSSWTLAYLVPGGSVTHVNYNFDVQSIAAAIREGEHTDVLAVPSMIDLLSSSPVLTDSSVGGIDHVIVGGSKILRSHVEKSFGVLKCKRFSPFFGMTEGTSVCSETLHRVPESLDDPIYAGYANPGSKIRICAPDGIEPLPRGTPGEIVQGGLQKIESYLGGQGKDNFFTDNGETWYRCGDQAVMLPNGRIAIVGRYKDMIIRGGMNIASAAVEAVISESTGIDSQVIGIPDEVAGEVPVAVIKYAGRDRDVAIGIQKCVLDKMGPSYAIERVVNLCDLGLEDWPKTSSGKVLKRELRLMVESSLQSTTPAESNTVRNGEYLRDKTQIDEVQLQSILLERVQQQGILVSNIDENFHDVGMDSLLALRLRNAIDRDPKLGLHSKLAAEDIFQHGTVRRLATLLAANQHGSKMSTATSSQFDAIVDEMASMVEEYGEFRIHKASENAISHKHTVLLTGASGSLGAHILSQLIDRDDVTAIYCPVRGREPAKRLEESLSKRFLMAPEYPEKVRIINFEAGKAWLDYDETTKEALLNNLTLIVHAAWPVNFHLPLASFRPHLDDLQRLIQLSLDVRLSNPARMMFCSSMGVALSTRGQKRIAEEPIMDFRQGMSSGYTQSKVVAEYLIQRAVEDFGALACNLRIGQIVGDTKYGLWNEHEAIPLMIRSALSIGTLPALDMKCSWIPADTLARAIIEIATIPPRHQPPRLVYNMCSRLTFCWTTELLPALSDAGLQFKTVSFSEWITSLKSYSATHGLEVATIRCPAIKLIDFWEKSYGGKEKRHDGGLEFDSRQAQAVSRSMATAPDVIKSGLIKVMLHSWMKNWGHHDDVPSVASESLGGLNMVNGQQH</sequence>
<dbReference type="Gene3D" id="3.40.50.12780">
    <property type="entry name" value="N-terminal domain of ligase-like"/>
    <property type="match status" value="1"/>
</dbReference>
<dbReference type="Proteomes" id="UP000078343">
    <property type="component" value="Unassembled WGS sequence"/>
</dbReference>
<protein>
    <recommendedName>
        <fullName evidence="3">Carrier domain-containing protein</fullName>
    </recommendedName>
</protein>
<dbReference type="PROSITE" id="PS50075">
    <property type="entry name" value="CARRIER"/>
    <property type="match status" value="1"/>
</dbReference>
<dbReference type="InterPro" id="IPR013120">
    <property type="entry name" value="FAR_NAD-bd"/>
</dbReference>
<dbReference type="InterPro" id="IPR042099">
    <property type="entry name" value="ANL_N_sf"/>
</dbReference>
<dbReference type="SUPFAM" id="SSF51735">
    <property type="entry name" value="NAD(P)-binding Rossmann-fold domains"/>
    <property type="match status" value="1"/>
</dbReference>
<evidence type="ECO:0000256" key="2">
    <source>
        <dbReference type="ARBA" id="ARBA00022553"/>
    </source>
</evidence>
<dbReference type="GO" id="GO:0031177">
    <property type="term" value="F:phosphopantetheine binding"/>
    <property type="evidence" value="ECO:0007669"/>
    <property type="project" value="InterPro"/>
</dbReference>
<keyword evidence="2" id="KW-0597">Phosphoprotein</keyword>
<dbReference type="Gene3D" id="1.10.1200.10">
    <property type="entry name" value="ACP-like"/>
    <property type="match status" value="1"/>
</dbReference>
<comment type="caution">
    <text evidence="4">The sequence shown here is derived from an EMBL/GenBank/DDBJ whole genome shotgun (WGS) entry which is preliminary data.</text>
</comment>
<gene>
    <name evidence="4" type="ORF">AYL99_07874</name>
</gene>
<dbReference type="AlphaFoldDB" id="A0A178ZBH5"/>
<keyword evidence="1" id="KW-0596">Phosphopantetheine</keyword>
<dbReference type="Pfam" id="PF07993">
    <property type="entry name" value="NAD_binding_4"/>
    <property type="match status" value="1"/>
</dbReference>
<evidence type="ECO:0000313" key="5">
    <source>
        <dbReference type="Proteomes" id="UP000078343"/>
    </source>
</evidence>
<dbReference type="InterPro" id="IPR045851">
    <property type="entry name" value="AMP-bd_C_sf"/>
</dbReference>
<dbReference type="Pfam" id="PF00501">
    <property type="entry name" value="AMP-binding"/>
    <property type="match status" value="1"/>
</dbReference>
<dbReference type="SUPFAM" id="SSF56801">
    <property type="entry name" value="Acetyl-CoA synthetase-like"/>
    <property type="match status" value="1"/>
</dbReference>
<keyword evidence="5" id="KW-1185">Reference proteome</keyword>
<dbReference type="InterPro" id="IPR000873">
    <property type="entry name" value="AMP-dep_synth/lig_dom"/>
</dbReference>
<evidence type="ECO:0000259" key="3">
    <source>
        <dbReference type="PROSITE" id="PS50075"/>
    </source>
</evidence>
<dbReference type="InterPro" id="IPR036736">
    <property type="entry name" value="ACP-like_sf"/>
</dbReference>
<organism evidence="4 5">
    <name type="scientific">Fonsecaea erecta</name>
    <dbReference type="NCBI Taxonomy" id="1367422"/>
    <lineage>
        <taxon>Eukaryota</taxon>
        <taxon>Fungi</taxon>
        <taxon>Dikarya</taxon>
        <taxon>Ascomycota</taxon>
        <taxon>Pezizomycotina</taxon>
        <taxon>Eurotiomycetes</taxon>
        <taxon>Chaetothyriomycetidae</taxon>
        <taxon>Chaetothyriales</taxon>
        <taxon>Herpotrichiellaceae</taxon>
        <taxon>Fonsecaea</taxon>
    </lineage>
</organism>
<dbReference type="CDD" id="cd04433">
    <property type="entry name" value="AFD_class_I"/>
    <property type="match status" value="1"/>
</dbReference>
<evidence type="ECO:0000256" key="1">
    <source>
        <dbReference type="ARBA" id="ARBA00022450"/>
    </source>
</evidence>
<dbReference type="PANTHER" id="PTHR44845">
    <property type="entry name" value="CARRIER DOMAIN-CONTAINING PROTEIN"/>
    <property type="match status" value="1"/>
</dbReference>
<dbReference type="SMART" id="SM00823">
    <property type="entry name" value="PKS_PP"/>
    <property type="match status" value="1"/>
</dbReference>
<dbReference type="Gene3D" id="3.30.300.30">
    <property type="match status" value="1"/>
</dbReference>
<dbReference type="EMBL" id="LVYI01000007">
    <property type="protein sequence ID" value="OAP57137.1"/>
    <property type="molecule type" value="Genomic_DNA"/>
</dbReference>
<dbReference type="SUPFAM" id="SSF47336">
    <property type="entry name" value="ACP-like"/>
    <property type="match status" value="1"/>
</dbReference>